<dbReference type="RefSeq" id="XP_004030080.1">
    <property type="nucleotide sequence ID" value="XM_004030032.1"/>
</dbReference>
<organism evidence="2 3">
    <name type="scientific">Ichthyophthirius multifiliis</name>
    <name type="common">White spot disease agent</name>
    <name type="synonym">Ich</name>
    <dbReference type="NCBI Taxonomy" id="5932"/>
    <lineage>
        <taxon>Eukaryota</taxon>
        <taxon>Sar</taxon>
        <taxon>Alveolata</taxon>
        <taxon>Ciliophora</taxon>
        <taxon>Intramacronucleata</taxon>
        <taxon>Oligohymenophorea</taxon>
        <taxon>Hymenostomatida</taxon>
        <taxon>Ophryoglenina</taxon>
        <taxon>Ichthyophthirius</taxon>
    </lineage>
</organism>
<evidence type="ECO:0000313" key="3">
    <source>
        <dbReference type="Proteomes" id="UP000008983"/>
    </source>
</evidence>
<name>G0R113_ICHMU</name>
<sequence>MFKYKMKNKYFLLKNYLKVMLFQKTIIPFMFYIINSMLIKIINLMQELQKSLFYMILLNMKVQNKYHGRLFISSFMNIINLYGDLKLTSLRILQMQILQLNTMLLMIKLSRNQYGIQKQRKKRRFYIFMKLYCLLCIIQKGKTRFQTSSFIQKKKRKKKRKKFKIILQVYQLMTKMIQKNKQKKDKIGRKKIRIKFKKI</sequence>
<evidence type="ECO:0000313" key="2">
    <source>
        <dbReference type="EMBL" id="EGR28844.1"/>
    </source>
</evidence>
<dbReference type="Proteomes" id="UP000008983">
    <property type="component" value="Unassembled WGS sequence"/>
</dbReference>
<protein>
    <recommendedName>
        <fullName evidence="4">Transmembrane protein</fullName>
    </recommendedName>
</protein>
<evidence type="ECO:0008006" key="4">
    <source>
        <dbReference type="Google" id="ProtNLM"/>
    </source>
</evidence>
<dbReference type="AlphaFoldDB" id="G0R113"/>
<feature type="transmembrane region" description="Helical" evidence="1">
    <location>
        <begin position="21"/>
        <end position="46"/>
    </location>
</feature>
<gene>
    <name evidence="2" type="ORF">IMG5_167980</name>
</gene>
<proteinExistence type="predicted"/>
<keyword evidence="1" id="KW-1133">Transmembrane helix</keyword>
<dbReference type="InParanoid" id="G0R113"/>
<keyword evidence="1" id="KW-0472">Membrane</keyword>
<dbReference type="GeneID" id="14904933"/>
<accession>G0R113</accession>
<keyword evidence="1" id="KW-0812">Transmembrane</keyword>
<evidence type="ECO:0000256" key="1">
    <source>
        <dbReference type="SAM" id="Phobius"/>
    </source>
</evidence>
<dbReference type="EMBL" id="GL984207">
    <property type="protein sequence ID" value="EGR28844.1"/>
    <property type="molecule type" value="Genomic_DNA"/>
</dbReference>
<reference evidence="2 3" key="1">
    <citation type="submission" date="2011-07" db="EMBL/GenBank/DDBJ databases">
        <authorList>
            <person name="Coyne R."/>
            <person name="Brami D."/>
            <person name="Johnson J."/>
            <person name="Hostetler J."/>
            <person name="Hannick L."/>
            <person name="Clark T."/>
            <person name="Cassidy-Hanley D."/>
            <person name="Inman J."/>
        </authorList>
    </citation>
    <scope>NUCLEOTIDE SEQUENCE [LARGE SCALE GENOMIC DNA]</scope>
    <source>
        <strain evidence="2 3">G5</strain>
    </source>
</reference>
<keyword evidence="3" id="KW-1185">Reference proteome</keyword>